<accession>A0A3P6Q055</accession>
<protein>
    <submittedName>
        <fullName evidence="1">Uncharacterized protein</fullName>
    </submittedName>
</protein>
<dbReference type="Proteomes" id="UP000271098">
    <property type="component" value="Unassembled WGS sequence"/>
</dbReference>
<proteinExistence type="predicted"/>
<gene>
    <name evidence="1" type="ORF">GPUH_LOCUS2635</name>
</gene>
<dbReference type="EMBL" id="UYRT01004095">
    <property type="protein sequence ID" value="VDK35573.1"/>
    <property type="molecule type" value="Genomic_DNA"/>
</dbReference>
<keyword evidence="2" id="KW-1185">Reference proteome</keyword>
<dbReference type="OrthoDB" id="5848453at2759"/>
<organism evidence="1 2">
    <name type="scientific">Gongylonema pulchrum</name>
    <dbReference type="NCBI Taxonomy" id="637853"/>
    <lineage>
        <taxon>Eukaryota</taxon>
        <taxon>Metazoa</taxon>
        <taxon>Ecdysozoa</taxon>
        <taxon>Nematoda</taxon>
        <taxon>Chromadorea</taxon>
        <taxon>Rhabditida</taxon>
        <taxon>Spirurina</taxon>
        <taxon>Spiruromorpha</taxon>
        <taxon>Spiruroidea</taxon>
        <taxon>Gongylonematidae</taxon>
        <taxon>Gongylonema</taxon>
    </lineage>
</organism>
<dbReference type="AlphaFoldDB" id="A0A3P6Q055"/>
<sequence length="93" mass="10039">MLSSSPSFRITWLLADRGRSLLGRRHRRNAATIATHSIATTARATPTAAANSGRGQGAAKLDMTTQLTKLFSFILANVHDPSQTDDPGPFSRF</sequence>
<evidence type="ECO:0000313" key="1">
    <source>
        <dbReference type="EMBL" id="VDK35573.1"/>
    </source>
</evidence>
<evidence type="ECO:0000313" key="2">
    <source>
        <dbReference type="Proteomes" id="UP000271098"/>
    </source>
</evidence>
<reference evidence="1 2" key="1">
    <citation type="submission" date="2018-11" db="EMBL/GenBank/DDBJ databases">
        <authorList>
            <consortium name="Pathogen Informatics"/>
        </authorList>
    </citation>
    <scope>NUCLEOTIDE SEQUENCE [LARGE SCALE GENOMIC DNA]</scope>
</reference>
<name>A0A3P6Q055_9BILA</name>